<sequence length="207" mass="23709">MDLKDKVNPEVTALVVIDVQNDFGSPDKKFFRASRGGDLSLVDPMVDKLERLIPIAERAGVLVVYTQQIYDRFKLSNLQKEQYDLDGKLVTCDTSGNGYKFYRINPPANRVFPKYDFNIFSNRELVQFLKDKSIKTLVITGMDIIFCVETAIRNGYDLGYKIVVPEDLIAGNAKAKELNERTLELVRKTFGVVTNYEELAKIWKRLK</sequence>
<organism evidence="3 4">
    <name type="scientific">candidate division Kazan bacterium RIFCSPLOWO2_01_FULL_48_13</name>
    <dbReference type="NCBI Taxonomy" id="1798539"/>
    <lineage>
        <taxon>Bacteria</taxon>
        <taxon>Bacteria division Kazan-3B-28</taxon>
    </lineage>
</organism>
<dbReference type="CDD" id="cd00431">
    <property type="entry name" value="cysteine_hydrolases"/>
    <property type="match status" value="1"/>
</dbReference>
<evidence type="ECO:0000256" key="1">
    <source>
        <dbReference type="ARBA" id="ARBA00022801"/>
    </source>
</evidence>
<dbReference type="InterPro" id="IPR036380">
    <property type="entry name" value="Isochorismatase-like_sf"/>
</dbReference>
<dbReference type="Gene3D" id="3.40.50.850">
    <property type="entry name" value="Isochorismatase-like"/>
    <property type="match status" value="1"/>
</dbReference>
<dbReference type="SUPFAM" id="SSF52499">
    <property type="entry name" value="Isochorismatase-like hydrolases"/>
    <property type="match status" value="1"/>
</dbReference>
<dbReference type="PANTHER" id="PTHR43540">
    <property type="entry name" value="PEROXYUREIDOACRYLATE/UREIDOACRYLATE AMIDOHYDROLASE-RELATED"/>
    <property type="match status" value="1"/>
</dbReference>
<dbReference type="Proteomes" id="UP000179010">
    <property type="component" value="Unassembled WGS sequence"/>
</dbReference>
<dbReference type="AlphaFoldDB" id="A0A1F4PMR5"/>
<evidence type="ECO:0000313" key="3">
    <source>
        <dbReference type="EMBL" id="OGB84944.1"/>
    </source>
</evidence>
<gene>
    <name evidence="3" type="ORF">A2994_01195</name>
</gene>
<comment type="caution">
    <text evidence="3">The sequence shown here is derived from an EMBL/GenBank/DDBJ whole genome shotgun (WGS) entry which is preliminary data.</text>
</comment>
<dbReference type="InterPro" id="IPR050272">
    <property type="entry name" value="Isochorismatase-like_hydrls"/>
</dbReference>
<dbReference type="PANTHER" id="PTHR43540:SF6">
    <property type="entry name" value="ISOCHORISMATASE-LIKE DOMAIN-CONTAINING PROTEIN"/>
    <property type="match status" value="1"/>
</dbReference>
<evidence type="ECO:0000313" key="4">
    <source>
        <dbReference type="Proteomes" id="UP000179010"/>
    </source>
</evidence>
<dbReference type="InterPro" id="IPR000868">
    <property type="entry name" value="Isochorismatase-like_dom"/>
</dbReference>
<feature type="domain" description="Isochorismatase-like" evidence="2">
    <location>
        <begin position="12"/>
        <end position="197"/>
    </location>
</feature>
<reference evidence="3 4" key="1">
    <citation type="journal article" date="2016" name="Nat. Commun.">
        <title>Thousands of microbial genomes shed light on interconnected biogeochemical processes in an aquifer system.</title>
        <authorList>
            <person name="Anantharaman K."/>
            <person name="Brown C.T."/>
            <person name="Hug L.A."/>
            <person name="Sharon I."/>
            <person name="Castelle C.J."/>
            <person name="Probst A.J."/>
            <person name="Thomas B.C."/>
            <person name="Singh A."/>
            <person name="Wilkins M.J."/>
            <person name="Karaoz U."/>
            <person name="Brodie E.L."/>
            <person name="Williams K.H."/>
            <person name="Hubbard S.S."/>
            <person name="Banfield J.F."/>
        </authorList>
    </citation>
    <scope>NUCLEOTIDE SEQUENCE [LARGE SCALE GENOMIC DNA]</scope>
</reference>
<keyword evidence="1" id="KW-0378">Hydrolase</keyword>
<dbReference type="EMBL" id="METE01000016">
    <property type="protein sequence ID" value="OGB84944.1"/>
    <property type="molecule type" value="Genomic_DNA"/>
</dbReference>
<name>A0A1F4PMR5_UNCK3</name>
<dbReference type="GO" id="GO:0016787">
    <property type="term" value="F:hydrolase activity"/>
    <property type="evidence" value="ECO:0007669"/>
    <property type="project" value="UniProtKB-KW"/>
</dbReference>
<dbReference type="Pfam" id="PF00857">
    <property type="entry name" value="Isochorismatase"/>
    <property type="match status" value="1"/>
</dbReference>
<dbReference type="STRING" id="1798539.A2994_01195"/>
<protein>
    <recommendedName>
        <fullName evidence="2">Isochorismatase-like domain-containing protein</fullName>
    </recommendedName>
</protein>
<accession>A0A1F4PMR5</accession>
<proteinExistence type="predicted"/>
<evidence type="ECO:0000259" key="2">
    <source>
        <dbReference type="Pfam" id="PF00857"/>
    </source>
</evidence>